<sequence>MSAIGRDGACEGQYFEVAANFRRRLRASEPQCRNVETADALDDEGRLQPALTKRVFDGNAKVVAGRESEGMGLHAWAG</sequence>
<dbReference type="EMBL" id="JACHDD010000008">
    <property type="protein sequence ID" value="MBB5427024.1"/>
    <property type="molecule type" value="Genomic_DNA"/>
</dbReference>
<comment type="caution">
    <text evidence="1">The sequence shown here is derived from an EMBL/GenBank/DDBJ whole genome shotgun (WGS) entry which is preliminary data.</text>
</comment>
<dbReference type="Proteomes" id="UP000592780">
    <property type="component" value="Unassembled WGS sequence"/>
</dbReference>
<name>A0A7W8QB79_PARAM</name>
<evidence type="ECO:0000313" key="2">
    <source>
        <dbReference type="Proteomes" id="UP000592780"/>
    </source>
</evidence>
<evidence type="ECO:0000313" key="1">
    <source>
        <dbReference type="EMBL" id="MBB5427024.1"/>
    </source>
</evidence>
<protein>
    <submittedName>
        <fullName evidence="1">Uncharacterized protein</fullName>
    </submittedName>
</protein>
<keyword evidence="2" id="KW-1185">Reference proteome</keyword>
<accession>A0A7W8QB79</accession>
<reference evidence="1 2" key="1">
    <citation type="submission" date="2020-08" db="EMBL/GenBank/DDBJ databases">
        <title>Genomic Encyclopedia of Type Strains, Phase IV (KMG-V): Genome sequencing to study the core and pangenomes of soil and plant-associated prokaryotes.</title>
        <authorList>
            <person name="Whitman W."/>
        </authorList>
    </citation>
    <scope>NUCLEOTIDE SEQUENCE [LARGE SCALE GENOMIC DNA]</scope>
    <source>
        <strain evidence="1 2">JPY158</strain>
    </source>
</reference>
<proteinExistence type="predicted"/>
<dbReference type="AlphaFoldDB" id="A0A7W8QB79"/>
<gene>
    <name evidence="1" type="ORF">HDG40_005203</name>
</gene>
<organism evidence="1 2">
    <name type="scientific">Paraburkholderia atlantica</name>
    <dbReference type="NCBI Taxonomy" id="2654982"/>
    <lineage>
        <taxon>Bacteria</taxon>
        <taxon>Pseudomonadati</taxon>
        <taxon>Pseudomonadota</taxon>
        <taxon>Betaproteobacteria</taxon>
        <taxon>Burkholderiales</taxon>
        <taxon>Burkholderiaceae</taxon>
        <taxon>Paraburkholderia</taxon>
    </lineage>
</organism>